<accession>A0A433TV43</accession>
<sequence>MMFLRTHKHPSWATTLAAKKLLRRLFQNHHPSYSSKSTTKPFFITTPIFYVNAAPHLGHLYCCLLADASARWQRLKGRPSFFTTGTDEHGLKIQQAAAACDQLPGEFCDSVSKQFKDLFDTAQIKYDAFQRTTDERHINAVSAFWKRLEKTGHIYQGSYAGWYSVSDEAFLTEDDVEERTLPDGSKKMVSRESGHAVIWTEEKNYMFKLSDFQQDLLYWLNSQRKISIYVWLDALINYISALGYPEKDISPWPPDCQIIGKDILRFHAVYWPAFLIAAGLEPPTKLIVHSHWLVDNVKVSLIKIEVYFL</sequence>
<evidence type="ECO:0000256" key="2">
    <source>
        <dbReference type="ARBA" id="ARBA00022741"/>
    </source>
</evidence>
<keyword evidence="2 6" id="KW-0547">Nucleotide-binding</keyword>
<dbReference type="PRINTS" id="PR01041">
    <property type="entry name" value="TRNASYNTHMET"/>
</dbReference>
<dbReference type="OrthoDB" id="5844513at2759"/>
<evidence type="ECO:0000313" key="9">
    <source>
        <dbReference type="Proteomes" id="UP000271974"/>
    </source>
</evidence>
<feature type="domain" description="Methionyl/Leucyl tRNA synthetase" evidence="7">
    <location>
        <begin position="43"/>
        <end position="224"/>
    </location>
</feature>
<evidence type="ECO:0000259" key="7">
    <source>
        <dbReference type="Pfam" id="PF09334"/>
    </source>
</evidence>
<dbReference type="AlphaFoldDB" id="A0A433TV43"/>
<organism evidence="8 9">
    <name type="scientific">Elysia chlorotica</name>
    <name type="common">Eastern emerald elysia</name>
    <name type="synonym">Sea slug</name>
    <dbReference type="NCBI Taxonomy" id="188477"/>
    <lineage>
        <taxon>Eukaryota</taxon>
        <taxon>Metazoa</taxon>
        <taxon>Spiralia</taxon>
        <taxon>Lophotrochozoa</taxon>
        <taxon>Mollusca</taxon>
        <taxon>Gastropoda</taxon>
        <taxon>Heterobranchia</taxon>
        <taxon>Euthyneura</taxon>
        <taxon>Panpulmonata</taxon>
        <taxon>Sacoglossa</taxon>
        <taxon>Placobranchoidea</taxon>
        <taxon>Plakobranchidae</taxon>
        <taxon>Elysia</taxon>
    </lineage>
</organism>
<dbReference type="STRING" id="188477.A0A433TV43"/>
<reference evidence="8 9" key="1">
    <citation type="submission" date="2019-01" db="EMBL/GenBank/DDBJ databases">
        <title>A draft genome assembly of the solar-powered sea slug Elysia chlorotica.</title>
        <authorList>
            <person name="Cai H."/>
            <person name="Li Q."/>
            <person name="Fang X."/>
            <person name="Li J."/>
            <person name="Curtis N.E."/>
            <person name="Altenburger A."/>
            <person name="Shibata T."/>
            <person name="Feng M."/>
            <person name="Maeda T."/>
            <person name="Schwartz J.A."/>
            <person name="Shigenobu S."/>
            <person name="Lundholm N."/>
            <person name="Nishiyama T."/>
            <person name="Yang H."/>
            <person name="Hasebe M."/>
            <person name="Li S."/>
            <person name="Pierce S.K."/>
            <person name="Wang J."/>
        </authorList>
    </citation>
    <scope>NUCLEOTIDE SEQUENCE [LARGE SCALE GENOMIC DNA]</scope>
    <source>
        <strain evidence="8">EC2010</strain>
        <tissue evidence="8">Whole organism of an adult</tissue>
    </source>
</reference>
<keyword evidence="4 6" id="KW-0648">Protein biosynthesis</keyword>
<evidence type="ECO:0000256" key="6">
    <source>
        <dbReference type="RuleBase" id="RU363039"/>
    </source>
</evidence>
<dbReference type="InterPro" id="IPR014729">
    <property type="entry name" value="Rossmann-like_a/b/a_fold"/>
</dbReference>
<keyword evidence="9" id="KW-1185">Reference proteome</keyword>
<dbReference type="InterPro" id="IPR023457">
    <property type="entry name" value="Met-tRNA_synth_2"/>
</dbReference>
<feature type="domain" description="Methionyl/Leucyl tRNA synthetase" evidence="7">
    <location>
        <begin position="225"/>
        <end position="300"/>
    </location>
</feature>
<name>A0A433TV43_ELYCH</name>
<protein>
    <recommendedName>
        <fullName evidence="7">Methionyl/Leucyl tRNA synthetase domain-containing protein</fullName>
    </recommendedName>
</protein>
<dbReference type="Gene3D" id="2.170.220.10">
    <property type="match status" value="1"/>
</dbReference>
<comment type="caution">
    <text evidence="8">The sequence shown here is derived from an EMBL/GenBank/DDBJ whole genome shotgun (WGS) entry which is preliminary data.</text>
</comment>
<proteinExistence type="inferred from homology"/>
<keyword evidence="1 6" id="KW-0436">Ligase</keyword>
<dbReference type="Gene3D" id="3.40.50.620">
    <property type="entry name" value="HUPs"/>
    <property type="match status" value="2"/>
</dbReference>
<dbReference type="GO" id="GO:0004825">
    <property type="term" value="F:methionine-tRNA ligase activity"/>
    <property type="evidence" value="ECO:0007669"/>
    <property type="project" value="InterPro"/>
</dbReference>
<evidence type="ECO:0000256" key="4">
    <source>
        <dbReference type="ARBA" id="ARBA00022917"/>
    </source>
</evidence>
<comment type="similarity">
    <text evidence="6">Belongs to the class-I aminoacyl-tRNA synthetase family.</text>
</comment>
<evidence type="ECO:0000256" key="3">
    <source>
        <dbReference type="ARBA" id="ARBA00022840"/>
    </source>
</evidence>
<dbReference type="Proteomes" id="UP000271974">
    <property type="component" value="Unassembled WGS sequence"/>
</dbReference>
<evidence type="ECO:0000256" key="5">
    <source>
        <dbReference type="ARBA" id="ARBA00023146"/>
    </source>
</evidence>
<dbReference type="GO" id="GO:0005524">
    <property type="term" value="F:ATP binding"/>
    <property type="evidence" value="ECO:0007669"/>
    <property type="project" value="UniProtKB-KW"/>
</dbReference>
<dbReference type="PANTHER" id="PTHR43326">
    <property type="entry name" value="METHIONYL-TRNA SYNTHETASE"/>
    <property type="match status" value="1"/>
</dbReference>
<dbReference type="GO" id="GO:0006431">
    <property type="term" value="P:methionyl-tRNA aminoacylation"/>
    <property type="evidence" value="ECO:0007669"/>
    <property type="project" value="InterPro"/>
</dbReference>
<keyword evidence="5 6" id="KW-0030">Aminoacyl-tRNA synthetase</keyword>
<dbReference type="Pfam" id="PF09334">
    <property type="entry name" value="tRNA-synt_1g"/>
    <property type="match status" value="2"/>
</dbReference>
<gene>
    <name evidence="8" type="ORF">EGW08_006813</name>
</gene>
<dbReference type="InterPro" id="IPR033911">
    <property type="entry name" value="MetRS_core"/>
</dbReference>
<dbReference type="EMBL" id="RQTK01000170">
    <property type="protein sequence ID" value="RUS85422.1"/>
    <property type="molecule type" value="Genomic_DNA"/>
</dbReference>
<dbReference type="PANTHER" id="PTHR43326:SF1">
    <property type="entry name" value="METHIONINE--TRNA LIGASE, MITOCHONDRIAL"/>
    <property type="match status" value="1"/>
</dbReference>
<dbReference type="SUPFAM" id="SSF52374">
    <property type="entry name" value="Nucleotidylyl transferase"/>
    <property type="match status" value="1"/>
</dbReference>
<evidence type="ECO:0000313" key="8">
    <source>
        <dbReference type="EMBL" id="RUS85422.1"/>
    </source>
</evidence>
<feature type="non-terminal residue" evidence="8">
    <location>
        <position position="309"/>
    </location>
</feature>
<evidence type="ECO:0000256" key="1">
    <source>
        <dbReference type="ARBA" id="ARBA00022598"/>
    </source>
</evidence>
<keyword evidence="3 6" id="KW-0067">ATP-binding</keyword>
<dbReference type="InterPro" id="IPR015413">
    <property type="entry name" value="Methionyl/Leucyl_tRNA_Synth"/>
</dbReference>